<dbReference type="KEGG" id="kphy:AOZ06_10255"/>
<dbReference type="SUPFAM" id="SSF54637">
    <property type="entry name" value="Thioesterase/thiol ester dehydrase-isomerase"/>
    <property type="match status" value="2"/>
</dbReference>
<evidence type="ECO:0000259" key="2">
    <source>
        <dbReference type="Pfam" id="PF20789"/>
    </source>
</evidence>
<dbReference type="PANTHER" id="PTHR38110">
    <property type="entry name" value="CHROMOSOME 23, WHOLE GENOME SHOTGUN SEQUENCE"/>
    <property type="match status" value="1"/>
</dbReference>
<dbReference type="Proteomes" id="UP000063699">
    <property type="component" value="Chromosome"/>
</dbReference>
<dbReference type="InterPro" id="IPR029069">
    <property type="entry name" value="HotDog_dom_sf"/>
</dbReference>
<evidence type="ECO:0000259" key="1">
    <source>
        <dbReference type="Pfam" id="PF13622"/>
    </source>
</evidence>
<evidence type="ECO:0000313" key="4">
    <source>
        <dbReference type="Proteomes" id="UP000063699"/>
    </source>
</evidence>
<reference evidence="3 4" key="1">
    <citation type="submission" date="2015-07" db="EMBL/GenBank/DDBJ databases">
        <title>Genome sequencing of Kibdelosporangium phytohabitans.</title>
        <authorList>
            <person name="Qin S."/>
            <person name="Xing K."/>
        </authorList>
    </citation>
    <scope>NUCLEOTIDE SEQUENCE [LARGE SCALE GENOMIC DNA]</scope>
    <source>
        <strain evidence="3 4">KLBMP1111</strain>
    </source>
</reference>
<dbReference type="InterPro" id="IPR042171">
    <property type="entry name" value="Acyl-CoA_hotdog"/>
</dbReference>
<dbReference type="PANTHER" id="PTHR38110:SF1">
    <property type="entry name" value="THIOESTERASE DOMAIN-CONTAINING PROTEIN"/>
    <property type="match status" value="1"/>
</dbReference>
<name>A0A0N9HLN7_9PSEU</name>
<dbReference type="Pfam" id="PF20789">
    <property type="entry name" value="4HBT_3C"/>
    <property type="match status" value="1"/>
</dbReference>
<dbReference type="EMBL" id="CP012752">
    <property type="protein sequence ID" value="ALG07251.1"/>
    <property type="molecule type" value="Genomic_DNA"/>
</dbReference>
<proteinExistence type="predicted"/>
<keyword evidence="4" id="KW-1185">Reference proteome</keyword>
<dbReference type="RefSeq" id="WP_054289220.1">
    <property type="nucleotide sequence ID" value="NZ_CP012752.1"/>
</dbReference>
<dbReference type="AlphaFoldDB" id="A0A0N9HLN7"/>
<dbReference type="OrthoDB" id="5418286at2"/>
<dbReference type="STRING" id="860235.AOZ06_10255"/>
<dbReference type="InterPro" id="IPR049450">
    <property type="entry name" value="ACOT8-like_C"/>
</dbReference>
<dbReference type="InterPro" id="IPR052389">
    <property type="entry name" value="Sec_Metab_Biosynth-Assoc"/>
</dbReference>
<evidence type="ECO:0000313" key="3">
    <source>
        <dbReference type="EMBL" id="ALG07251.1"/>
    </source>
</evidence>
<gene>
    <name evidence="3" type="ORF">AOZ06_10255</name>
</gene>
<protein>
    <submittedName>
        <fullName evidence="3">Acyl-CoA thioesterase</fullName>
    </submittedName>
</protein>
<feature type="domain" description="Acyl-CoA thioesterase-like N-terminal HotDog" evidence="1">
    <location>
        <begin position="23"/>
        <end position="104"/>
    </location>
</feature>
<dbReference type="Pfam" id="PF13622">
    <property type="entry name" value="4HBT_3"/>
    <property type="match status" value="1"/>
</dbReference>
<organism evidence="3 4">
    <name type="scientific">Kibdelosporangium phytohabitans</name>
    <dbReference type="NCBI Taxonomy" id="860235"/>
    <lineage>
        <taxon>Bacteria</taxon>
        <taxon>Bacillati</taxon>
        <taxon>Actinomycetota</taxon>
        <taxon>Actinomycetes</taxon>
        <taxon>Pseudonocardiales</taxon>
        <taxon>Pseudonocardiaceae</taxon>
        <taxon>Kibdelosporangium</taxon>
    </lineage>
</organism>
<dbReference type="Gene3D" id="2.40.160.210">
    <property type="entry name" value="Acyl-CoA thioesterase, double hotdog domain"/>
    <property type="match status" value="1"/>
</dbReference>
<sequence length="268" mass="28444">MGSFKEATAIEAAGPGEFAADLDAQWAVGTKLHGGYLLAVVARAAAELADHPHLTAVSASFPNAPEPGPATVQVELLQTARSLTQLRARLVRDGQPCVEALVTQGTLVDDDPWWTSVTEPEMPAEQDSRRFPSSAPGNTFEVPILDVVETRLDPAVLDAFAAGEPTATGAISTWQRLADGSEWDPLSLLVALDPVPPVSLELGVFGWAPTLQLSAYIRRLPAPGPIRVRLEAGDITGNRMDETAVAWDSSGRVVGQANQFAGVRLPKR</sequence>
<dbReference type="InterPro" id="IPR049449">
    <property type="entry name" value="TesB_ACOT8-like_N"/>
</dbReference>
<accession>A0A0N9HLN7</accession>
<feature type="domain" description="Acyl-CoA thioesterase-like C-terminal" evidence="2">
    <location>
        <begin position="134"/>
        <end position="261"/>
    </location>
</feature>